<organism evidence="2 3">
    <name type="scientific">Genlisea aurea</name>
    <dbReference type="NCBI Taxonomy" id="192259"/>
    <lineage>
        <taxon>Eukaryota</taxon>
        <taxon>Viridiplantae</taxon>
        <taxon>Streptophyta</taxon>
        <taxon>Embryophyta</taxon>
        <taxon>Tracheophyta</taxon>
        <taxon>Spermatophyta</taxon>
        <taxon>Magnoliopsida</taxon>
        <taxon>eudicotyledons</taxon>
        <taxon>Gunneridae</taxon>
        <taxon>Pentapetalae</taxon>
        <taxon>asterids</taxon>
        <taxon>lamiids</taxon>
        <taxon>Lamiales</taxon>
        <taxon>Lentibulariaceae</taxon>
        <taxon>Genlisea</taxon>
    </lineage>
</organism>
<accession>S8DI17</accession>
<feature type="region of interest" description="Disordered" evidence="1">
    <location>
        <begin position="1"/>
        <end position="32"/>
    </location>
</feature>
<gene>
    <name evidence="2" type="ORF">M569_12433</name>
</gene>
<dbReference type="PANTHER" id="PTHR34355:SF1">
    <property type="entry name" value="JOSEPHIN-LIKE PROTEIN"/>
    <property type="match status" value="1"/>
</dbReference>
<dbReference type="AlphaFoldDB" id="S8DI17"/>
<feature type="compositionally biased region" description="Low complexity" evidence="1">
    <location>
        <begin position="1"/>
        <end position="11"/>
    </location>
</feature>
<dbReference type="EMBL" id="AUSU01006197">
    <property type="protein sequence ID" value="EPS62358.1"/>
    <property type="molecule type" value="Genomic_DNA"/>
</dbReference>
<dbReference type="PANTHER" id="PTHR34355">
    <property type="entry name" value="JOSEPHIN-LIKE PROTEIN"/>
    <property type="match status" value="1"/>
</dbReference>
<evidence type="ECO:0000313" key="2">
    <source>
        <dbReference type="EMBL" id="EPS62358.1"/>
    </source>
</evidence>
<protein>
    <recommendedName>
        <fullName evidence="4">Josephin-like protein</fullName>
    </recommendedName>
</protein>
<proteinExistence type="predicted"/>
<evidence type="ECO:0000256" key="1">
    <source>
        <dbReference type="SAM" id="MobiDB-lite"/>
    </source>
</evidence>
<name>S8DI17_9LAMI</name>
<feature type="non-terminal residue" evidence="2">
    <location>
        <position position="60"/>
    </location>
</feature>
<feature type="non-terminal residue" evidence="2">
    <location>
        <position position="1"/>
    </location>
</feature>
<keyword evidence="3" id="KW-1185">Reference proteome</keyword>
<dbReference type="OrthoDB" id="727341at2759"/>
<dbReference type="Proteomes" id="UP000015453">
    <property type="component" value="Unassembled WGS sequence"/>
</dbReference>
<evidence type="ECO:0000313" key="3">
    <source>
        <dbReference type="Proteomes" id="UP000015453"/>
    </source>
</evidence>
<reference evidence="2 3" key="1">
    <citation type="journal article" date="2013" name="BMC Genomics">
        <title>The miniature genome of a carnivorous plant Genlisea aurea contains a low number of genes and short non-coding sequences.</title>
        <authorList>
            <person name="Leushkin E.V."/>
            <person name="Sutormin R.A."/>
            <person name="Nabieva E.R."/>
            <person name="Penin A.A."/>
            <person name="Kondrashov A.S."/>
            <person name="Logacheva M.D."/>
        </authorList>
    </citation>
    <scope>NUCLEOTIDE SEQUENCE [LARGE SCALE GENOMIC DNA]</scope>
</reference>
<evidence type="ECO:0008006" key="4">
    <source>
        <dbReference type="Google" id="ProtNLM"/>
    </source>
</evidence>
<sequence length="60" mass="6445">VVGALRSVSSGGRRRSSRRVSSAGSLNRSRSCTDTHRAEAIEDCIEFLNSSAFKRSNSTA</sequence>
<comment type="caution">
    <text evidence="2">The sequence shown here is derived from an EMBL/GenBank/DDBJ whole genome shotgun (WGS) entry which is preliminary data.</text>
</comment>